<dbReference type="PANTHER" id="PTHR43235">
    <property type="entry name" value="GLUTAMINE AMIDOTRANSFERASE PB2B2.05-RELATED"/>
    <property type="match status" value="1"/>
</dbReference>
<reference evidence="1 2" key="1">
    <citation type="journal article" date="2019" name="Int. J. Syst. Evol. Microbiol.">
        <title>The Global Catalogue of Microorganisms (GCM) 10K type strain sequencing project: providing services to taxonomists for standard genome sequencing and annotation.</title>
        <authorList>
            <consortium name="The Broad Institute Genomics Platform"/>
            <consortium name="The Broad Institute Genome Sequencing Center for Infectious Disease"/>
            <person name="Wu L."/>
            <person name="Ma J."/>
        </authorList>
    </citation>
    <scope>NUCLEOTIDE SEQUENCE [LARGE SCALE GENOMIC DNA]</scope>
    <source>
        <strain evidence="1 2">JCM 13250</strain>
    </source>
</reference>
<comment type="caution">
    <text evidence="1">The sequence shown here is derived from an EMBL/GenBank/DDBJ whole genome shotgun (WGS) entry which is preliminary data.</text>
</comment>
<keyword evidence="1" id="KW-0378">Hydrolase</keyword>
<evidence type="ECO:0000313" key="1">
    <source>
        <dbReference type="EMBL" id="GAA1818719.1"/>
    </source>
</evidence>
<dbReference type="Gene3D" id="3.40.50.880">
    <property type="match status" value="1"/>
</dbReference>
<gene>
    <name evidence="1" type="ORF">GCM10009682_44270</name>
</gene>
<dbReference type="SUPFAM" id="SSF52317">
    <property type="entry name" value="Class I glutamine amidotransferase-like"/>
    <property type="match status" value="1"/>
</dbReference>
<dbReference type="GO" id="GO:0016787">
    <property type="term" value="F:hydrolase activity"/>
    <property type="evidence" value="ECO:0007669"/>
    <property type="project" value="UniProtKB-KW"/>
</dbReference>
<dbReference type="InterPro" id="IPR011697">
    <property type="entry name" value="Peptidase_C26"/>
</dbReference>
<dbReference type="PROSITE" id="PS51273">
    <property type="entry name" value="GATASE_TYPE_1"/>
    <property type="match status" value="1"/>
</dbReference>
<proteinExistence type="predicted"/>
<dbReference type="Pfam" id="PF07722">
    <property type="entry name" value="Peptidase_C26"/>
    <property type="match status" value="1"/>
</dbReference>
<dbReference type="InterPro" id="IPR044668">
    <property type="entry name" value="PuuD-like"/>
</dbReference>
<accession>A0ABN2MBI2</accession>
<dbReference type="RefSeq" id="WP_344135563.1">
    <property type="nucleotide sequence ID" value="NZ_BAAALT010000157.1"/>
</dbReference>
<name>A0ABN2MBI2_9ACTN</name>
<keyword evidence="2" id="KW-1185">Reference proteome</keyword>
<dbReference type="CDD" id="cd01745">
    <property type="entry name" value="GATase1_2"/>
    <property type="match status" value="1"/>
</dbReference>
<sequence>MARPLIGLTTYLKRGVYGPGEVDIAALPLAYPRSVRAGGGLPVLVASDDPDPELVGRLDGLVLTGGSDVDPVHYGAAAHPETVCDARRDEAELLLLRAAIAADLPVLGVCRGLQLMVVAAGGRLHQHLPDVPGLGEHRRGDGRYARHPVRTLDGSRVRDILGAELEVNSHHHQGVADAGGLKVTALAPDGLVEAVEDPGRAFHVAVQWHPEDSDDRRLFAALALAASRR</sequence>
<protein>
    <submittedName>
        <fullName evidence="1">Gamma-glutamyl-gamma-aminobutyrate hydrolase family protein</fullName>
    </submittedName>
</protein>
<dbReference type="InterPro" id="IPR029062">
    <property type="entry name" value="Class_I_gatase-like"/>
</dbReference>
<dbReference type="EMBL" id="BAAALT010000157">
    <property type="protein sequence ID" value="GAA1818719.1"/>
    <property type="molecule type" value="Genomic_DNA"/>
</dbReference>
<evidence type="ECO:0000313" key="2">
    <source>
        <dbReference type="Proteomes" id="UP001500218"/>
    </source>
</evidence>
<dbReference type="Proteomes" id="UP001500218">
    <property type="component" value="Unassembled WGS sequence"/>
</dbReference>
<dbReference type="PANTHER" id="PTHR43235:SF1">
    <property type="entry name" value="GLUTAMINE AMIDOTRANSFERASE PB2B2.05-RELATED"/>
    <property type="match status" value="1"/>
</dbReference>
<organism evidence="1 2">
    <name type="scientific">Luedemannella flava</name>
    <dbReference type="NCBI Taxonomy" id="349316"/>
    <lineage>
        <taxon>Bacteria</taxon>
        <taxon>Bacillati</taxon>
        <taxon>Actinomycetota</taxon>
        <taxon>Actinomycetes</taxon>
        <taxon>Micromonosporales</taxon>
        <taxon>Micromonosporaceae</taxon>
        <taxon>Luedemannella</taxon>
    </lineage>
</organism>